<comment type="caution">
    <text evidence="7">The sequence shown here is derived from an EMBL/GenBank/DDBJ whole genome shotgun (WGS) entry which is preliminary data.</text>
</comment>
<keyword evidence="6" id="KW-0503">Monooxygenase</keyword>
<sequence length="332" mass="37783">MPYPLLLQIFNRIGQRVLVGPELGRNKDWLALTQNYTTSLLQGTNTVRAKYPPALRWLAKYLERDVKMVYKQRQRGAALLSPVLKARLAAKTEKPTDTHHDAIEWLINEYHRTGRKVTAEEIAQDQLGLTMAAIHNTAATVLSTLYDLIDHPASLEDIRREARQAMDQHSGINRAALQSLHHLDSFMTESLRMHAMPEVTVQRLALVPKTFHDGFHVAAGTQVMFANRQLNHDPDVYPEPERFEAKRFYDPDLNKHHFASVTDESINFGSGFHACPGRFFAQDVIKLLLASLLVRYDFKYPEQGQKRPADMADNLVVYPNVTVPLLVKELAL</sequence>
<evidence type="ECO:0000313" key="8">
    <source>
        <dbReference type="Proteomes" id="UP001444661"/>
    </source>
</evidence>
<dbReference type="Proteomes" id="UP001444661">
    <property type="component" value="Unassembled WGS sequence"/>
</dbReference>
<evidence type="ECO:0000256" key="1">
    <source>
        <dbReference type="ARBA" id="ARBA00001971"/>
    </source>
</evidence>
<keyword evidence="8" id="KW-1185">Reference proteome</keyword>
<dbReference type="PRINTS" id="PR00465">
    <property type="entry name" value="EP450IV"/>
</dbReference>
<keyword evidence="5" id="KW-0408">Iron</keyword>
<accession>A0ABR1U2H7</accession>
<protein>
    <recommendedName>
        <fullName evidence="9">Cytochrome P450</fullName>
    </recommendedName>
</protein>
<dbReference type="PANTHER" id="PTHR46206:SF7">
    <property type="entry name" value="P450, PUTATIVE (EUROFUNG)-RELATED"/>
    <property type="match status" value="1"/>
</dbReference>
<keyword evidence="4" id="KW-0560">Oxidoreductase</keyword>
<comment type="similarity">
    <text evidence="2">Belongs to the cytochrome P450 family.</text>
</comment>
<comment type="cofactor">
    <cofactor evidence="1">
        <name>heme</name>
        <dbReference type="ChEBI" id="CHEBI:30413"/>
    </cofactor>
</comment>
<dbReference type="EMBL" id="JAQQWK010000002">
    <property type="protein sequence ID" value="KAK8052326.1"/>
    <property type="molecule type" value="Genomic_DNA"/>
</dbReference>
<evidence type="ECO:0000256" key="5">
    <source>
        <dbReference type="ARBA" id="ARBA00023004"/>
    </source>
</evidence>
<name>A0ABR1U2H7_9PEZI</name>
<evidence type="ECO:0000256" key="3">
    <source>
        <dbReference type="ARBA" id="ARBA00022723"/>
    </source>
</evidence>
<evidence type="ECO:0000256" key="4">
    <source>
        <dbReference type="ARBA" id="ARBA00023002"/>
    </source>
</evidence>
<evidence type="ECO:0000256" key="6">
    <source>
        <dbReference type="ARBA" id="ARBA00023033"/>
    </source>
</evidence>
<dbReference type="SUPFAM" id="SSF48264">
    <property type="entry name" value="Cytochrome P450"/>
    <property type="match status" value="1"/>
</dbReference>
<reference evidence="7 8" key="1">
    <citation type="submission" date="2023-01" db="EMBL/GenBank/DDBJ databases">
        <title>Analysis of 21 Apiospora genomes using comparative genomics revels a genus with tremendous synthesis potential of carbohydrate active enzymes and secondary metabolites.</title>
        <authorList>
            <person name="Sorensen T."/>
        </authorList>
    </citation>
    <scope>NUCLEOTIDE SEQUENCE [LARGE SCALE GENOMIC DNA]</scope>
    <source>
        <strain evidence="7 8">CBS 33761</strain>
    </source>
</reference>
<organism evidence="7 8">
    <name type="scientific">Apiospora rasikravindrae</name>
    <dbReference type="NCBI Taxonomy" id="990691"/>
    <lineage>
        <taxon>Eukaryota</taxon>
        <taxon>Fungi</taxon>
        <taxon>Dikarya</taxon>
        <taxon>Ascomycota</taxon>
        <taxon>Pezizomycotina</taxon>
        <taxon>Sordariomycetes</taxon>
        <taxon>Xylariomycetidae</taxon>
        <taxon>Amphisphaeriales</taxon>
        <taxon>Apiosporaceae</taxon>
        <taxon>Apiospora</taxon>
    </lineage>
</organism>
<keyword evidence="3" id="KW-0479">Metal-binding</keyword>
<proteinExistence type="inferred from homology"/>
<evidence type="ECO:0000256" key="2">
    <source>
        <dbReference type="ARBA" id="ARBA00010617"/>
    </source>
</evidence>
<evidence type="ECO:0000313" key="7">
    <source>
        <dbReference type="EMBL" id="KAK8052326.1"/>
    </source>
</evidence>
<dbReference type="InterPro" id="IPR036396">
    <property type="entry name" value="Cyt_P450_sf"/>
</dbReference>
<dbReference type="CDD" id="cd11041">
    <property type="entry name" value="CYP503A1-like"/>
    <property type="match status" value="1"/>
</dbReference>
<evidence type="ECO:0008006" key="9">
    <source>
        <dbReference type="Google" id="ProtNLM"/>
    </source>
</evidence>
<dbReference type="InterPro" id="IPR001128">
    <property type="entry name" value="Cyt_P450"/>
</dbReference>
<dbReference type="InterPro" id="IPR002403">
    <property type="entry name" value="Cyt_P450_E_grp-IV"/>
</dbReference>
<dbReference type="Pfam" id="PF00067">
    <property type="entry name" value="p450"/>
    <property type="match status" value="1"/>
</dbReference>
<gene>
    <name evidence="7" type="ORF">PG993_003711</name>
</gene>
<dbReference type="PANTHER" id="PTHR46206">
    <property type="entry name" value="CYTOCHROME P450"/>
    <property type="match status" value="1"/>
</dbReference>
<dbReference type="Gene3D" id="1.10.630.10">
    <property type="entry name" value="Cytochrome P450"/>
    <property type="match status" value="1"/>
</dbReference>